<name>A0A2U1J3T2_SMIAN</name>
<proteinExistence type="predicted"/>
<keyword evidence="2" id="KW-1185">Reference proteome</keyword>
<evidence type="ECO:0000313" key="2">
    <source>
        <dbReference type="Proteomes" id="UP000245591"/>
    </source>
</evidence>
<dbReference type="EMBL" id="MBFU01000393">
    <property type="protein sequence ID" value="PVZ99736.1"/>
    <property type="molecule type" value="Genomic_DNA"/>
</dbReference>
<reference evidence="1 2" key="1">
    <citation type="journal article" date="2018" name="MBio">
        <title>Comparative Genomics Reveals the Core Gene Toolbox for the Fungus-Insect Symbiosis.</title>
        <authorList>
            <person name="Wang Y."/>
            <person name="Stata M."/>
            <person name="Wang W."/>
            <person name="Stajich J.E."/>
            <person name="White M.M."/>
            <person name="Moncalvo J.M."/>
        </authorList>
    </citation>
    <scope>NUCLEOTIDE SEQUENCE [LARGE SCALE GENOMIC DNA]</scope>
    <source>
        <strain evidence="1 2">AUS-126-30</strain>
    </source>
</reference>
<dbReference type="AlphaFoldDB" id="A0A2U1J3T2"/>
<organism evidence="1 2">
    <name type="scientific">Smittium angustum</name>
    <dbReference type="NCBI Taxonomy" id="133377"/>
    <lineage>
        <taxon>Eukaryota</taxon>
        <taxon>Fungi</taxon>
        <taxon>Fungi incertae sedis</taxon>
        <taxon>Zoopagomycota</taxon>
        <taxon>Kickxellomycotina</taxon>
        <taxon>Harpellomycetes</taxon>
        <taxon>Harpellales</taxon>
        <taxon>Legeriomycetaceae</taxon>
        <taxon>Smittium</taxon>
    </lineage>
</organism>
<accession>A0A2U1J3T2</accession>
<gene>
    <name evidence="1" type="ORF">BB558_004230</name>
</gene>
<evidence type="ECO:0000313" key="1">
    <source>
        <dbReference type="EMBL" id="PVZ99736.1"/>
    </source>
</evidence>
<comment type="caution">
    <text evidence="1">The sequence shown here is derived from an EMBL/GenBank/DDBJ whole genome shotgun (WGS) entry which is preliminary data.</text>
</comment>
<dbReference type="Proteomes" id="UP000245591">
    <property type="component" value="Unassembled WGS sequence"/>
</dbReference>
<protein>
    <submittedName>
        <fullName evidence="1">Uncharacterized protein</fullName>
    </submittedName>
</protein>
<sequence length="135" mass="14329">MDASKALVQLSKQEVGTTQGQLISIGGQSPAGKLLRSGARHIVAGSGCANVLIVNEKSLHQPTTTPDTSYIETSNHEEALNGNNSSKLANVTIVTTIKEVVNIFSYNTIKFTSTMKDPSLGPISKTVQELTDSEK</sequence>